<name>A0A423W946_CYTCH</name>
<feature type="region of interest" description="Disordered" evidence="1">
    <location>
        <begin position="236"/>
        <end position="259"/>
    </location>
</feature>
<keyword evidence="3" id="KW-1185">Reference proteome</keyword>
<organism evidence="2 3">
    <name type="scientific">Cytospora chrysosperma</name>
    <name type="common">Cytospora canker fungus</name>
    <name type="synonym">Sphaeria chrysosperma</name>
    <dbReference type="NCBI Taxonomy" id="252740"/>
    <lineage>
        <taxon>Eukaryota</taxon>
        <taxon>Fungi</taxon>
        <taxon>Dikarya</taxon>
        <taxon>Ascomycota</taxon>
        <taxon>Pezizomycotina</taxon>
        <taxon>Sordariomycetes</taxon>
        <taxon>Sordariomycetidae</taxon>
        <taxon>Diaporthales</taxon>
        <taxon>Cytosporaceae</taxon>
        <taxon>Cytospora</taxon>
    </lineage>
</organism>
<dbReference type="EMBL" id="LJZO01000010">
    <property type="protein sequence ID" value="ROV99827.1"/>
    <property type="molecule type" value="Genomic_DNA"/>
</dbReference>
<evidence type="ECO:0000313" key="3">
    <source>
        <dbReference type="Proteomes" id="UP000284375"/>
    </source>
</evidence>
<comment type="caution">
    <text evidence="2">The sequence shown here is derived from an EMBL/GenBank/DDBJ whole genome shotgun (WGS) entry which is preliminary data.</text>
</comment>
<protein>
    <submittedName>
        <fullName evidence="2">Uncharacterized protein</fullName>
    </submittedName>
</protein>
<evidence type="ECO:0000256" key="1">
    <source>
        <dbReference type="SAM" id="MobiDB-lite"/>
    </source>
</evidence>
<sequence length="785" mass="88905">MSTPPRKETQRRIFSREKWPDKKTIDIGRNGITVSADPLGGIYQLTAPTCNKKYGLMVAAPWPQFDKTQRTNPDYVRRFRKIMEKMLEKHRCGLGVGFATQHSPVSIRHVRDSLGSQVQLGYLVEEQSLLFQTVLKVNDNGTVIQASKVINMGTSDQNLPVFLDLGCAVSRAGYGQLTDRGEVPMPEPTNIIHAARDGRNGASMVAIDNNSLGGRLAALVIFYNATTKKNIKVEPALLPPPGPLQEDHPPKRQRPAKSQLVPIASGETLKFAVLFHPETLDPSSLSSPFAWFLNQRAVDADELISDSLFVHDDVNYGSPVTKQTYFRELSGFNRDKSEKIESAILWANINYIIGCCSVPVWHPEGNSFCIIADHVALPLGWPRDNYWQLRLLRQLDMGSKPSRIDKLFPNNPKKAREYSYNITKIITGHLWWLFRDATTVVQVGNDIRHYWRRSYLIGGQPKDGTVFQLDTQCYPFLELCEYWEGYGHDPAARGIVRWILRTESFNNVLTDLLSRRDSATGLFASDETPADDDLGDYKFHLSSNILLWHTLMKLSELLGHPYFMQTAQDSLSKLYRPWDALKLYASLVKKGILDCFRTPLSPGATGSMLAYGFDPSKEWDDPARHRRYHDGNDLPTLYAYDWGFFNDHKNEMEVEVEPTEIWKNTMNWAFTPDPSQTRTPGFNTGYQGNGTEPFHGLGSDHSPGPWTLGFFQEWRYAQMVGDREREHKAWDKIAGSVQWDGTFSEAVGIQDGKCTSKTWFSWPGAMIAENLIDRVIGQIESARVN</sequence>
<evidence type="ECO:0000313" key="2">
    <source>
        <dbReference type="EMBL" id="ROV99827.1"/>
    </source>
</evidence>
<reference evidence="2 3" key="1">
    <citation type="submission" date="2015-09" db="EMBL/GenBank/DDBJ databases">
        <title>Host preference determinants of Valsa canker pathogens revealed by comparative genomics.</title>
        <authorList>
            <person name="Yin Z."/>
            <person name="Huang L."/>
        </authorList>
    </citation>
    <scope>NUCLEOTIDE SEQUENCE [LARGE SCALE GENOMIC DNA]</scope>
    <source>
        <strain evidence="2 3">YSFL</strain>
    </source>
</reference>
<dbReference type="InterPro" id="IPR012341">
    <property type="entry name" value="6hp_glycosidase-like_sf"/>
</dbReference>
<dbReference type="SUPFAM" id="SSF48208">
    <property type="entry name" value="Six-hairpin glycosidases"/>
    <property type="match status" value="1"/>
</dbReference>
<dbReference type="GO" id="GO:0005975">
    <property type="term" value="P:carbohydrate metabolic process"/>
    <property type="evidence" value="ECO:0007669"/>
    <property type="project" value="InterPro"/>
</dbReference>
<accession>A0A423W946</accession>
<dbReference type="OrthoDB" id="2580243at2759"/>
<dbReference type="AlphaFoldDB" id="A0A423W946"/>
<gene>
    <name evidence="2" type="ORF">VSDG_02973</name>
</gene>
<dbReference type="Gene3D" id="1.50.10.10">
    <property type="match status" value="1"/>
</dbReference>
<dbReference type="Proteomes" id="UP000284375">
    <property type="component" value="Unassembled WGS sequence"/>
</dbReference>
<dbReference type="InterPro" id="IPR008928">
    <property type="entry name" value="6-hairpin_glycosidase_sf"/>
</dbReference>
<dbReference type="GO" id="GO:0003824">
    <property type="term" value="F:catalytic activity"/>
    <property type="evidence" value="ECO:0007669"/>
    <property type="project" value="UniProtKB-ARBA"/>
</dbReference>
<proteinExistence type="predicted"/>